<keyword evidence="8" id="KW-0460">Magnesium</keyword>
<dbReference type="GO" id="GO:0004363">
    <property type="term" value="F:glutathione synthase activity"/>
    <property type="evidence" value="ECO:0007669"/>
    <property type="project" value="UniProtKB-UniRule"/>
</dbReference>
<evidence type="ECO:0000313" key="12">
    <source>
        <dbReference type="EMBL" id="MBB6252663.1"/>
    </source>
</evidence>
<reference evidence="12 13" key="1">
    <citation type="submission" date="2020-08" db="EMBL/GenBank/DDBJ databases">
        <title>Genomic Encyclopedia of Type Strains, Phase IV (KMG-IV): sequencing the most valuable type-strain genomes for metagenomic binning, comparative biology and taxonomic classification.</title>
        <authorList>
            <person name="Goeker M."/>
        </authorList>
    </citation>
    <scope>NUCLEOTIDE SEQUENCE [LARGE SCALE GENOMIC DNA]</scope>
    <source>
        <strain evidence="12 13">DSM 22198</strain>
    </source>
</reference>
<dbReference type="UniPathway" id="UPA00142">
    <property type="reaction ID" value="UER00210"/>
</dbReference>
<dbReference type="InterPro" id="IPR006284">
    <property type="entry name" value="Glut_synth_pro"/>
</dbReference>
<dbReference type="InterPro" id="IPR004218">
    <property type="entry name" value="GSHS_ATP-bd"/>
</dbReference>
<dbReference type="PANTHER" id="PTHR21621">
    <property type="entry name" value="RIBOSOMAL PROTEIN S6 MODIFICATION PROTEIN"/>
    <property type="match status" value="1"/>
</dbReference>
<organism evidence="12 13">
    <name type="scientific">Nitrospirillum iridis</name>
    <dbReference type="NCBI Taxonomy" id="765888"/>
    <lineage>
        <taxon>Bacteria</taxon>
        <taxon>Pseudomonadati</taxon>
        <taxon>Pseudomonadota</taxon>
        <taxon>Alphaproteobacteria</taxon>
        <taxon>Rhodospirillales</taxon>
        <taxon>Azospirillaceae</taxon>
        <taxon>Nitrospirillum</taxon>
    </lineage>
</organism>
<dbReference type="InterPro" id="IPR011761">
    <property type="entry name" value="ATP-grasp"/>
</dbReference>
<dbReference type="HAMAP" id="MF_00162">
    <property type="entry name" value="GSH_S"/>
    <property type="match status" value="1"/>
</dbReference>
<evidence type="ECO:0000256" key="7">
    <source>
        <dbReference type="ARBA" id="ARBA00022840"/>
    </source>
</evidence>
<evidence type="ECO:0000313" key="13">
    <source>
        <dbReference type="Proteomes" id="UP000539175"/>
    </source>
</evidence>
<evidence type="ECO:0000256" key="4">
    <source>
        <dbReference type="ARBA" id="ARBA00022684"/>
    </source>
</evidence>
<dbReference type="Gene3D" id="3.30.1490.20">
    <property type="entry name" value="ATP-grasp fold, A domain"/>
    <property type="match status" value="1"/>
</dbReference>
<evidence type="ECO:0000256" key="2">
    <source>
        <dbReference type="ARBA" id="ARBA00001946"/>
    </source>
</evidence>
<keyword evidence="3 10" id="KW-0436">Ligase</keyword>
<protein>
    <recommendedName>
        <fullName evidence="10">Glutathione synthetase</fullName>
        <ecNumber evidence="10">6.3.2.3</ecNumber>
    </recommendedName>
    <alternativeName>
        <fullName evidence="10">GSH synthetase</fullName>
        <shortName evidence="10">GSH-S</shortName>
        <shortName evidence="10">GSHase</shortName>
    </alternativeName>
    <alternativeName>
        <fullName evidence="10">Glutathione synthase</fullName>
    </alternativeName>
</protein>
<dbReference type="PANTHER" id="PTHR21621:SF4">
    <property type="entry name" value="GLUTATHIONE SYNTHETASE"/>
    <property type="match status" value="1"/>
</dbReference>
<comment type="cofactor">
    <cofactor evidence="2">
        <name>Mg(2+)</name>
        <dbReference type="ChEBI" id="CHEBI:18420"/>
    </cofactor>
</comment>
<keyword evidence="6 10" id="KW-0547">Nucleotide-binding</keyword>
<evidence type="ECO:0000256" key="10">
    <source>
        <dbReference type="HAMAP-Rule" id="MF_00162"/>
    </source>
</evidence>
<evidence type="ECO:0000256" key="6">
    <source>
        <dbReference type="ARBA" id="ARBA00022741"/>
    </source>
</evidence>
<name>A0A7X0AYU4_9PROT</name>
<dbReference type="EC" id="6.3.2.3" evidence="10"/>
<dbReference type="RefSeq" id="WP_184802284.1">
    <property type="nucleotide sequence ID" value="NZ_JACIIZ010000008.1"/>
</dbReference>
<feature type="domain" description="ATP-grasp" evidence="11">
    <location>
        <begin position="125"/>
        <end position="309"/>
    </location>
</feature>
<evidence type="ECO:0000256" key="1">
    <source>
        <dbReference type="ARBA" id="ARBA00001936"/>
    </source>
</evidence>
<dbReference type="AlphaFoldDB" id="A0A7X0AYU4"/>
<dbReference type="GO" id="GO:0005737">
    <property type="term" value="C:cytoplasm"/>
    <property type="evidence" value="ECO:0007669"/>
    <property type="project" value="TreeGrafter"/>
</dbReference>
<dbReference type="InterPro" id="IPR016185">
    <property type="entry name" value="PreATP-grasp_dom_sf"/>
</dbReference>
<comment type="caution">
    <text evidence="12">The sequence shown here is derived from an EMBL/GenBank/DDBJ whole genome shotgun (WGS) entry which is preliminary data.</text>
</comment>
<dbReference type="Gene3D" id="3.40.50.20">
    <property type="match status" value="1"/>
</dbReference>
<keyword evidence="5" id="KW-0479">Metal-binding</keyword>
<keyword evidence="4 10" id="KW-0317">Glutathione biosynthesis</keyword>
<evidence type="ECO:0000256" key="3">
    <source>
        <dbReference type="ARBA" id="ARBA00022598"/>
    </source>
</evidence>
<comment type="catalytic activity">
    <reaction evidence="10">
        <text>gamma-L-glutamyl-L-cysteine + glycine + ATP = glutathione + ADP + phosphate + H(+)</text>
        <dbReference type="Rhea" id="RHEA:13557"/>
        <dbReference type="ChEBI" id="CHEBI:15378"/>
        <dbReference type="ChEBI" id="CHEBI:30616"/>
        <dbReference type="ChEBI" id="CHEBI:43474"/>
        <dbReference type="ChEBI" id="CHEBI:57305"/>
        <dbReference type="ChEBI" id="CHEBI:57925"/>
        <dbReference type="ChEBI" id="CHEBI:58173"/>
        <dbReference type="ChEBI" id="CHEBI:456216"/>
        <dbReference type="EC" id="6.3.2.3"/>
    </reaction>
</comment>
<dbReference type="Pfam" id="PF02955">
    <property type="entry name" value="GSH-S_ATP"/>
    <property type="match status" value="1"/>
</dbReference>
<dbReference type="GO" id="GO:0046872">
    <property type="term" value="F:metal ion binding"/>
    <property type="evidence" value="ECO:0007669"/>
    <property type="project" value="UniProtKB-KW"/>
</dbReference>
<evidence type="ECO:0000256" key="5">
    <source>
        <dbReference type="ARBA" id="ARBA00022723"/>
    </source>
</evidence>
<evidence type="ECO:0000259" key="11">
    <source>
        <dbReference type="PROSITE" id="PS50975"/>
    </source>
</evidence>
<keyword evidence="7 10" id="KW-0067">ATP-binding</keyword>
<dbReference type="NCBIfam" id="NF003573">
    <property type="entry name" value="PRK05246.1"/>
    <property type="match status" value="1"/>
</dbReference>
<comment type="similarity">
    <text evidence="10">Belongs to the prokaryotic GSH synthase family.</text>
</comment>
<dbReference type="NCBIfam" id="TIGR01380">
    <property type="entry name" value="glut_syn"/>
    <property type="match status" value="1"/>
</dbReference>
<dbReference type="Gene3D" id="3.30.470.20">
    <property type="entry name" value="ATP-grasp fold, B domain"/>
    <property type="match status" value="1"/>
</dbReference>
<evidence type="ECO:0000256" key="9">
    <source>
        <dbReference type="ARBA" id="ARBA00023211"/>
    </source>
</evidence>
<sequence>MSLSVAIQMDPMHSINIDTDSTFMMALEAQRRGHTLYHYLPQDMAFRHNRLVATARPLEVRRERGNHHTFGAAETLDLAGVDVVLMRQDPPFDMAYITATHLLEHVHPRTLVVNDPASVRNAPEKLFVTHFPDLMPPTLITSAKDEVLAFRREYKDIIVKPLFGNGGSGVFHVKPDDENLGALLETFTQLYREPIIVQKYLPEIRQGDKRILLVDGEPVGAVSRLPQEGEARANFHAGGSAAKTDLTQREREICATIGGVLRDKGLVFVGIDVIGDYLTEINVTSPTGIQEINRLNGCAIESTLWDAIERRHAASRHG</sequence>
<comment type="cofactor">
    <cofactor evidence="1">
        <name>Mn(2+)</name>
        <dbReference type="ChEBI" id="CHEBI:29035"/>
    </cofactor>
</comment>
<dbReference type="InterPro" id="IPR004215">
    <property type="entry name" value="GSHS_N"/>
</dbReference>
<gene>
    <name evidence="10" type="primary">gshB</name>
    <name evidence="12" type="ORF">FHS74_003223</name>
</gene>
<proteinExistence type="inferred from homology"/>
<dbReference type="EMBL" id="JACIIZ010000008">
    <property type="protein sequence ID" value="MBB6252663.1"/>
    <property type="molecule type" value="Genomic_DNA"/>
</dbReference>
<keyword evidence="13" id="KW-1185">Reference proteome</keyword>
<dbReference type="GO" id="GO:0005524">
    <property type="term" value="F:ATP binding"/>
    <property type="evidence" value="ECO:0007669"/>
    <property type="project" value="UniProtKB-UniRule"/>
</dbReference>
<dbReference type="PROSITE" id="PS50975">
    <property type="entry name" value="ATP_GRASP"/>
    <property type="match status" value="1"/>
</dbReference>
<dbReference type="SUPFAM" id="SSF56059">
    <property type="entry name" value="Glutathione synthetase ATP-binding domain-like"/>
    <property type="match status" value="1"/>
</dbReference>
<keyword evidence="9" id="KW-0464">Manganese</keyword>
<dbReference type="SUPFAM" id="SSF52440">
    <property type="entry name" value="PreATP-grasp domain"/>
    <property type="match status" value="1"/>
</dbReference>
<accession>A0A7X0AYU4</accession>
<dbReference type="Proteomes" id="UP000539175">
    <property type="component" value="Unassembled WGS sequence"/>
</dbReference>
<evidence type="ECO:0000256" key="8">
    <source>
        <dbReference type="ARBA" id="ARBA00022842"/>
    </source>
</evidence>
<dbReference type="Pfam" id="PF02951">
    <property type="entry name" value="GSH-S_N"/>
    <property type="match status" value="1"/>
</dbReference>
<dbReference type="InterPro" id="IPR013815">
    <property type="entry name" value="ATP_grasp_subdomain_1"/>
</dbReference>
<comment type="pathway">
    <text evidence="10">Sulfur metabolism; glutathione biosynthesis; glutathione from L-cysteine and L-glutamate: step 2/2.</text>
</comment>